<dbReference type="GO" id="GO:0033617">
    <property type="term" value="P:mitochondrial respiratory chain complex IV assembly"/>
    <property type="evidence" value="ECO:0007669"/>
    <property type="project" value="InterPro"/>
</dbReference>
<dbReference type="OMA" id="FKFAVYI"/>
<dbReference type="GeneID" id="14873780"/>
<feature type="transmembrane region" description="Helical" evidence="2">
    <location>
        <begin position="12"/>
        <end position="28"/>
    </location>
</feature>
<evidence type="ECO:0000313" key="3">
    <source>
        <dbReference type="EMBL" id="EGG20895.1"/>
    </source>
</evidence>
<keyword evidence="2" id="KW-0812">Transmembrane</keyword>
<gene>
    <name evidence="3" type="ORF">DFA_00760</name>
</gene>
<protein>
    <submittedName>
        <fullName evidence="3">Uncharacterized protein</fullName>
    </submittedName>
</protein>
<dbReference type="Pfam" id="PF09803">
    <property type="entry name" value="Pet100"/>
    <property type="match status" value="1"/>
</dbReference>
<evidence type="ECO:0000313" key="4">
    <source>
        <dbReference type="Proteomes" id="UP000007797"/>
    </source>
</evidence>
<keyword evidence="2" id="KW-1133">Transmembrane helix</keyword>
<dbReference type="EMBL" id="GL883010">
    <property type="protein sequence ID" value="EGG20895.1"/>
    <property type="molecule type" value="Genomic_DNA"/>
</dbReference>
<feature type="region of interest" description="Disordered" evidence="1">
    <location>
        <begin position="93"/>
        <end position="115"/>
    </location>
</feature>
<dbReference type="KEGG" id="dfa:DFA_00760"/>
<dbReference type="GO" id="GO:0005739">
    <property type="term" value="C:mitochondrion"/>
    <property type="evidence" value="ECO:0007669"/>
    <property type="project" value="InterPro"/>
</dbReference>
<proteinExistence type="predicted"/>
<keyword evidence="2" id="KW-0472">Membrane</keyword>
<dbReference type="OrthoDB" id="18175at2759"/>
<reference evidence="4" key="1">
    <citation type="journal article" date="2011" name="Genome Res.">
        <title>Phylogeny-wide analysis of social amoeba genomes highlights ancient origins for complex intercellular communication.</title>
        <authorList>
            <person name="Heidel A.J."/>
            <person name="Lawal H.M."/>
            <person name="Felder M."/>
            <person name="Schilde C."/>
            <person name="Helps N.R."/>
            <person name="Tunggal B."/>
            <person name="Rivero F."/>
            <person name="John U."/>
            <person name="Schleicher M."/>
            <person name="Eichinger L."/>
            <person name="Platzer M."/>
            <person name="Noegel A.A."/>
            <person name="Schaap P."/>
            <person name="Gloeckner G."/>
        </authorList>
    </citation>
    <scope>NUCLEOTIDE SEQUENCE [LARGE SCALE GENOMIC DNA]</scope>
    <source>
        <strain evidence="4">SH3</strain>
    </source>
</reference>
<dbReference type="InterPro" id="IPR018625">
    <property type="entry name" value="Pet100"/>
</dbReference>
<dbReference type="AlphaFoldDB" id="F4PTL3"/>
<sequence>MKKWGGLEYFKFAVYILMPITCSLYILDDDRLNNLIKRYHFVVYPPEQYDQSDIQEMIRVAAEKREKRLDANLSIEEKMLSEREDKREEYYEKRSKRHQFGIQPRSKSSQDQDQE</sequence>
<dbReference type="RefSeq" id="XP_004358745.1">
    <property type="nucleotide sequence ID" value="XM_004358688.1"/>
</dbReference>
<dbReference type="Proteomes" id="UP000007797">
    <property type="component" value="Unassembled WGS sequence"/>
</dbReference>
<evidence type="ECO:0000256" key="1">
    <source>
        <dbReference type="SAM" id="MobiDB-lite"/>
    </source>
</evidence>
<keyword evidence="4" id="KW-1185">Reference proteome</keyword>
<name>F4PTL3_CACFS</name>
<evidence type="ECO:0000256" key="2">
    <source>
        <dbReference type="SAM" id="Phobius"/>
    </source>
</evidence>
<feature type="compositionally biased region" description="Polar residues" evidence="1">
    <location>
        <begin position="105"/>
        <end position="115"/>
    </location>
</feature>
<organism evidence="3 4">
    <name type="scientific">Cavenderia fasciculata</name>
    <name type="common">Slime mold</name>
    <name type="synonym">Dictyostelium fasciculatum</name>
    <dbReference type="NCBI Taxonomy" id="261658"/>
    <lineage>
        <taxon>Eukaryota</taxon>
        <taxon>Amoebozoa</taxon>
        <taxon>Evosea</taxon>
        <taxon>Eumycetozoa</taxon>
        <taxon>Dictyostelia</taxon>
        <taxon>Acytosteliales</taxon>
        <taxon>Cavenderiaceae</taxon>
        <taxon>Cavenderia</taxon>
    </lineage>
</organism>
<accession>F4PTL3</accession>